<name>A0A6C0DYP2_9ZZZZ</name>
<dbReference type="EMBL" id="MN739677">
    <property type="protein sequence ID" value="QHT20295.1"/>
    <property type="molecule type" value="Genomic_DNA"/>
</dbReference>
<dbReference type="AlphaFoldDB" id="A0A6C0DYP2"/>
<evidence type="ECO:0000313" key="1">
    <source>
        <dbReference type="EMBL" id="QHT20295.1"/>
    </source>
</evidence>
<sequence length="83" mass="9465">MKYSLCILALLGVLIILSIYNKDKEGFTVWDLDYGTGIGPWWAQGAGLNRGFHRCICSGSGNCRCINENQFENTNQYPQYYFN</sequence>
<organism evidence="1">
    <name type="scientific">viral metagenome</name>
    <dbReference type="NCBI Taxonomy" id="1070528"/>
    <lineage>
        <taxon>unclassified sequences</taxon>
        <taxon>metagenomes</taxon>
        <taxon>organismal metagenomes</taxon>
    </lineage>
</organism>
<accession>A0A6C0DYP2</accession>
<reference evidence="1" key="1">
    <citation type="journal article" date="2020" name="Nature">
        <title>Giant virus diversity and host interactions through global metagenomics.</title>
        <authorList>
            <person name="Schulz F."/>
            <person name="Roux S."/>
            <person name="Paez-Espino D."/>
            <person name="Jungbluth S."/>
            <person name="Walsh D.A."/>
            <person name="Denef V.J."/>
            <person name="McMahon K.D."/>
            <person name="Konstantinidis K.T."/>
            <person name="Eloe-Fadrosh E.A."/>
            <person name="Kyrpides N.C."/>
            <person name="Woyke T."/>
        </authorList>
    </citation>
    <scope>NUCLEOTIDE SEQUENCE</scope>
    <source>
        <strain evidence="1">GVMAG-M-3300023174-60</strain>
    </source>
</reference>
<proteinExistence type="predicted"/>
<protein>
    <submittedName>
        <fullName evidence="1">Uncharacterized protein</fullName>
    </submittedName>
</protein>